<dbReference type="GO" id="GO:0003887">
    <property type="term" value="F:DNA-directed DNA polymerase activity"/>
    <property type="evidence" value="ECO:0007669"/>
    <property type="project" value="UniProtKB-KW"/>
</dbReference>
<keyword evidence="3 11" id="KW-0808">Transferase</keyword>
<dbReference type="AlphaFoldDB" id="A0A832R8T1"/>
<accession>A0A832R8T1</accession>
<dbReference type="Gene3D" id="1.10.8.60">
    <property type="match status" value="1"/>
</dbReference>
<dbReference type="Pfam" id="PF21694">
    <property type="entry name" value="DNA_pol3_delta_C"/>
    <property type="match status" value="1"/>
</dbReference>
<dbReference type="GO" id="GO:0006261">
    <property type="term" value="P:DNA-templated DNA replication"/>
    <property type="evidence" value="ECO:0007669"/>
    <property type="project" value="TreeGrafter"/>
</dbReference>
<dbReference type="Gene3D" id="1.20.272.10">
    <property type="match status" value="1"/>
</dbReference>
<gene>
    <name evidence="11" type="primary">holA</name>
    <name evidence="11" type="ORF">GX533_03335</name>
</gene>
<evidence type="ECO:0000256" key="5">
    <source>
        <dbReference type="ARBA" id="ARBA00022705"/>
    </source>
</evidence>
<dbReference type="InterPro" id="IPR027417">
    <property type="entry name" value="P-loop_NTPase"/>
</dbReference>
<dbReference type="NCBIfam" id="TIGR01128">
    <property type="entry name" value="holA"/>
    <property type="match status" value="1"/>
</dbReference>
<evidence type="ECO:0000256" key="8">
    <source>
        <dbReference type="ARBA" id="ARBA00049244"/>
    </source>
</evidence>
<dbReference type="InterPro" id="IPR008921">
    <property type="entry name" value="DNA_pol3_clamp-load_cplx_C"/>
</dbReference>
<dbReference type="Proteomes" id="UP000576550">
    <property type="component" value="Unassembled WGS sequence"/>
</dbReference>
<evidence type="ECO:0000256" key="3">
    <source>
        <dbReference type="ARBA" id="ARBA00022679"/>
    </source>
</evidence>
<dbReference type="Gene3D" id="3.40.50.300">
    <property type="entry name" value="P-loop containing nucleotide triphosphate hydrolases"/>
    <property type="match status" value="1"/>
</dbReference>
<dbReference type="PANTHER" id="PTHR34388:SF1">
    <property type="entry name" value="DNA POLYMERASE III SUBUNIT DELTA"/>
    <property type="match status" value="1"/>
</dbReference>
<dbReference type="Pfam" id="PF06144">
    <property type="entry name" value="DNA_pol3_delta"/>
    <property type="match status" value="1"/>
</dbReference>
<dbReference type="EMBL" id="DUTP01000006">
    <property type="protein sequence ID" value="HHX99676.1"/>
    <property type="molecule type" value="Genomic_DNA"/>
</dbReference>
<comment type="caution">
    <text evidence="11">The sequence shown here is derived from an EMBL/GenBank/DDBJ whole genome shotgun (WGS) entry which is preliminary data.</text>
</comment>
<dbReference type="InterPro" id="IPR010372">
    <property type="entry name" value="DNA_pol3_delta_N"/>
</dbReference>
<sequence length="311" mass="35999">MRYILYHGNSTYLSLKSVNQKIKENKDDTTEVVVIDAENTSAQVLIDTLASPTLFTSSRILLLKRTYRNKEREKLLEEIFLLLETNTSSDTIVFWEDQKIKANTKYYKFFNKEKRVVESKELNKRTFLTWMKNELEEEGITIEKDAVRALAERTNYDPERCSNEIEKMKLIIEDNTITRQDVLSLVSNTLESDIWNLIDAINTGDTKYSVEILERLISQSVDANYIISMITRNVRLITLTKYLLEEREESGNIAKTLKVPPFTVPSLISSSKKYSKKKLKTLYTKLSNLDFQIKKGQINPNLGLTLLSSIL</sequence>
<comment type="similarity">
    <text evidence="7">Belongs to the DNA polymerase HolA subunit family.</text>
</comment>
<feature type="domain" description="DNA polymerase III delta subunit-like C-terminal" evidence="10">
    <location>
        <begin position="191"/>
        <end position="307"/>
    </location>
</feature>
<dbReference type="SUPFAM" id="SSF48019">
    <property type="entry name" value="post-AAA+ oligomerization domain-like"/>
    <property type="match status" value="1"/>
</dbReference>
<evidence type="ECO:0000256" key="2">
    <source>
        <dbReference type="ARBA" id="ARBA00017703"/>
    </source>
</evidence>
<dbReference type="GO" id="GO:0009360">
    <property type="term" value="C:DNA polymerase III complex"/>
    <property type="evidence" value="ECO:0007669"/>
    <property type="project" value="InterPro"/>
</dbReference>
<evidence type="ECO:0000256" key="6">
    <source>
        <dbReference type="ARBA" id="ARBA00022932"/>
    </source>
</evidence>
<comment type="catalytic activity">
    <reaction evidence="8">
        <text>DNA(n) + a 2'-deoxyribonucleoside 5'-triphosphate = DNA(n+1) + diphosphate</text>
        <dbReference type="Rhea" id="RHEA:22508"/>
        <dbReference type="Rhea" id="RHEA-COMP:17339"/>
        <dbReference type="Rhea" id="RHEA-COMP:17340"/>
        <dbReference type="ChEBI" id="CHEBI:33019"/>
        <dbReference type="ChEBI" id="CHEBI:61560"/>
        <dbReference type="ChEBI" id="CHEBI:173112"/>
        <dbReference type="EC" id="2.7.7.7"/>
    </reaction>
</comment>
<dbReference type="InterPro" id="IPR048466">
    <property type="entry name" value="DNA_pol3_delta-like_C"/>
</dbReference>
<dbReference type="SUPFAM" id="SSF52540">
    <property type="entry name" value="P-loop containing nucleoside triphosphate hydrolases"/>
    <property type="match status" value="1"/>
</dbReference>
<dbReference type="GO" id="GO:0003677">
    <property type="term" value="F:DNA binding"/>
    <property type="evidence" value="ECO:0007669"/>
    <property type="project" value="InterPro"/>
</dbReference>
<dbReference type="InterPro" id="IPR005790">
    <property type="entry name" value="DNA_polIII_delta"/>
</dbReference>
<evidence type="ECO:0000313" key="12">
    <source>
        <dbReference type="Proteomes" id="UP000576550"/>
    </source>
</evidence>
<name>A0A832R8T1_9BACT</name>
<evidence type="ECO:0000259" key="9">
    <source>
        <dbReference type="Pfam" id="PF06144"/>
    </source>
</evidence>
<organism evidence="11 12">
    <name type="scientific">Candidatus Dojkabacteria bacterium</name>
    <dbReference type="NCBI Taxonomy" id="2099670"/>
    <lineage>
        <taxon>Bacteria</taxon>
        <taxon>Candidatus Dojkabacteria</taxon>
    </lineage>
</organism>
<evidence type="ECO:0000256" key="7">
    <source>
        <dbReference type="ARBA" id="ARBA00034754"/>
    </source>
</evidence>
<proteinExistence type="inferred from homology"/>
<feature type="domain" description="DNA polymerase III delta N-terminal" evidence="9">
    <location>
        <begin position="7"/>
        <end position="119"/>
    </location>
</feature>
<reference evidence="11 12" key="1">
    <citation type="journal article" date="2020" name="Biotechnol. Biofuels">
        <title>New insights from the biogas microbiome by comprehensive genome-resolved metagenomics of nearly 1600 species originating from multiple anaerobic digesters.</title>
        <authorList>
            <person name="Campanaro S."/>
            <person name="Treu L."/>
            <person name="Rodriguez-R L.M."/>
            <person name="Kovalovszki A."/>
            <person name="Ziels R.M."/>
            <person name="Maus I."/>
            <person name="Zhu X."/>
            <person name="Kougias P.G."/>
            <person name="Basile A."/>
            <person name="Luo G."/>
            <person name="Schluter A."/>
            <person name="Konstantinidis K.T."/>
            <person name="Angelidaki I."/>
        </authorList>
    </citation>
    <scope>NUCLEOTIDE SEQUENCE [LARGE SCALE GENOMIC DNA]</scope>
    <source>
        <strain evidence="11">AS05jafATM_89</strain>
    </source>
</reference>
<keyword evidence="6" id="KW-0239">DNA-directed DNA polymerase</keyword>
<dbReference type="EC" id="2.7.7.7" evidence="1"/>
<evidence type="ECO:0000256" key="1">
    <source>
        <dbReference type="ARBA" id="ARBA00012417"/>
    </source>
</evidence>
<evidence type="ECO:0000313" key="11">
    <source>
        <dbReference type="EMBL" id="HHX99676.1"/>
    </source>
</evidence>
<evidence type="ECO:0000256" key="4">
    <source>
        <dbReference type="ARBA" id="ARBA00022695"/>
    </source>
</evidence>
<evidence type="ECO:0000259" key="10">
    <source>
        <dbReference type="Pfam" id="PF21694"/>
    </source>
</evidence>
<dbReference type="PANTHER" id="PTHR34388">
    <property type="entry name" value="DNA POLYMERASE III SUBUNIT DELTA"/>
    <property type="match status" value="1"/>
</dbReference>
<keyword evidence="5" id="KW-0235">DNA replication</keyword>
<protein>
    <recommendedName>
        <fullName evidence="2">DNA polymerase III subunit delta</fullName>
        <ecNumber evidence="1">2.7.7.7</ecNumber>
    </recommendedName>
</protein>
<keyword evidence="4 11" id="KW-0548">Nucleotidyltransferase</keyword>